<accession>A6G622</accession>
<proteinExistence type="predicted"/>
<dbReference type="EMBL" id="ABCS01000028">
    <property type="protein sequence ID" value="EDM78624.1"/>
    <property type="molecule type" value="Genomic_DNA"/>
</dbReference>
<feature type="signal peptide" evidence="2">
    <location>
        <begin position="1"/>
        <end position="23"/>
    </location>
</feature>
<dbReference type="AlphaFoldDB" id="A6G622"/>
<feature type="region of interest" description="Disordered" evidence="1">
    <location>
        <begin position="28"/>
        <end position="75"/>
    </location>
</feature>
<gene>
    <name evidence="3" type="ORF">PPSIR1_29273</name>
</gene>
<dbReference type="PROSITE" id="PS51257">
    <property type="entry name" value="PROKAR_LIPOPROTEIN"/>
    <property type="match status" value="1"/>
</dbReference>
<evidence type="ECO:0008006" key="5">
    <source>
        <dbReference type="Google" id="ProtNLM"/>
    </source>
</evidence>
<feature type="chain" id="PRO_5002693690" description="Lipoprotein" evidence="2">
    <location>
        <begin position="24"/>
        <end position="222"/>
    </location>
</feature>
<sequence length="222" mass="23428">MVGGVKPHARLALSALVAASLLACEPYDGPKAKPGIDPSSEREVQWPAEAKPRPKLPKVQPAMARAPESTPVEPPADPALAGQKEALAGIGRAALDALRGGKLDDLVALTPLAEGPLEAACAERELPNTAEELKARFDFCRREIDFDKLADAKILASRPTGQPAQGCSGGLEDYGRLQMYLTLEDDSIHRVEFYGAIGKDGEVVGIDGPIMCKAVDAIPASR</sequence>
<name>A6G622_9BACT</name>
<evidence type="ECO:0000313" key="3">
    <source>
        <dbReference type="EMBL" id="EDM78624.1"/>
    </source>
</evidence>
<keyword evidence="4" id="KW-1185">Reference proteome</keyword>
<comment type="caution">
    <text evidence="3">The sequence shown here is derived from an EMBL/GenBank/DDBJ whole genome shotgun (WGS) entry which is preliminary data.</text>
</comment>
<reference evidence="3 4" key="1">
    <citation type="submission" date="2007-06" db="EMBL/GenBank/DDBJ databases">
        <authorList>
            <person name="Shimkets L."/>
            <person name="Ferriera S."/>
            <person name="Johnson J."/>
            <person name="Kravitz S."/>
            <person name="Beeson K."/>
            <person name="Sutton G."/>
            <person name="Rogers Y.-H."/>
            <person name="Friedman R."/>
            <person name="Frazier M."/>
            <person name="Venter J.C."/>
        </authorList>
    </citation>
    <scope>NUCLEOTIDE SEQUENCE [LARGE SCALE GENOMIC DNA]</scope>
    <source>
        <strain evidence="3 4">SIR-1</strain>
    </source>
</reference>
<evidence type="ECO:0000256" key="2">
    <source>
        <dbReference type="SAM" id="SignalP"/>
    </source>
</evidence>
<dbReference type="Proteomes" id="UP000005801">
    <property type="component" value="Unassembled WGS sequence"/>
</dbReference>
<organism evidence="3 4">
    <name type="scientific">Plesiocystis pacifica SIR-1</name>
    <dbReference type="NCBI Taxonomy" id="391625"/>
    <lineage>
        <taxon>Bacteria</taxon>
        <taxon>Pseudomonadati</taxon>
        <taxon>Myxococcota</taxon>
        <taxon>Polyangia</taxon>
        <taxon>Nannocystales</taxon>
        <taxon>Nannocystaceae</taxon>
        <taxon>Plesiocystis</taxon>
    </lineage>
</organism>
<protein>
    <recommendedName>
        <fullName evidence="5">Lipoprotein</fullName>
    </recommendedName>
</protein>
<evidence type="ECO:0000313" key="4">
    <source>
        <dbReference type="Proteomes" id="UP000005801"/>
    </source>
</evidence>
<keyword evidence="2" id="KW-0732">Signal</keyword>
<dbReference type="STRING" id="391625.PPSIR1_29273"/>
<evidence type="ECO:0000256" key="1">
    <source>
        <dbReference type="SAM" id="MobiDB-lite"/>
    </source>
</evidence>